<proteinExistence type="predicted"/>
<name>A0ACC3TD96_LIPKO</name>
<keyword evidence="2" id="KW-1185">Reference proteome</keyword>
<protein>
    <submittedName>
        <fullName evidence="1">Uncharacterized protein</fullName>
    </submittedName>
</protein>
<evidence type="ECO:0000313" key="1">
    <source>
        <dbReference type="EMBL" id="KAK9240862.1"/>
    </source>
</evidence>
<accession>A0ACC3TD96</accession>
<dbReference type="EMBL" id="MU971337">
    <property type="protein sequence ID" value="KAK9240862.1"/>
    <property type="molecule type" value="Genomic_DNA"/>
</dbReference>
<comment type="caution">
    <text evidence="1">The sequence shown here is derived from an EMBL/GenBank/DDBJ whole genome shotgun (WGS) entry which is preliminary data.</text>
</comment>
<evidence type="ECO:0000313" key="2">
    <source>
        <dbReference type="Proteomes" id="UP001433508"/>
    </source>
</evidence>
<gene>
    <name evidence="1" type="ORF">V1525DRAFT_441768</name>
</gene>
<organism evidence="1 2">
    <name type="scientific">Lipomyces kononenkoae</name>
    <name type="common">Yeast</name>
    <dbReference type="NCBI Taxonomy" id="34357"/>
    <lineage>
        <taxon>Eukaryota</taxon>
        <taxon>Fungi</taxon>
        <taxon>Dikarya</taxon>
        <taxon>Ascomycota</taxon>
        <taxon>Saccharomycotina</taxon>
        <taxon>Lipomycetes</taxon>
        <taxon>Lipomycetales</taxon>
        <taxon>Lipomycetaceae</taxon>
        <taxon>Lipomyces</taxon>
    </lineage>
</organism>
<dbReference type="Proteomes" id="UP001433508">
    <property type="component" value="Unassembled WGS sequence"/>
</dbReference>
<reference evidence="2" key="1">
    <citation type="journal article" date="2024" name="Front. Bioeng. Biotechnol.">
        <title>Genome-scale model development and genomic sequencing of the oleaginous clade Lipomyces.</title>
        <authorList>
            <person name="Czajka J.J."/>
            <person name="Han Y."/>
            <person name="Kim J."/>
            <person name="Mondo S.J."/>
            <person name="Hofstad B.A."/>
            <person name="Robles A."/>
            <person name="Haridas S."/>
            <person name="Riley R."/>
            <person name="LaButti K."/>
            <person name="Pangilinan J."/>
            <person name="Andreopoulos W."/>
            <person name="Lipzen A."/>
            <person name="Yan J."/>
            <person name="Wang M."/>
            <person name="Ng V."/>
            <person name="Grigoriev I.V."/>
            <person name="Spatafora J.W."/>
            <person name="Magnuson J.K."/>
            <person name="Baker S.E."/>
            <person name="Pomraning K.R."/>
        </authorList>
    </citation>
    <scope>NUCLEOTIDE SEQUENCE [LARGE SCALE GENOMIC DNA]</scope>
    <source>
        <strain evidence="2">CBS 7786</strain>
    </source>
</reference>
<sequence length="287" mass="30260">MVEQKESHVNSRPATPPSSPPSLALSDAIPSPSKDASLSVTELPSTEEIKSRPSDEEEEGFDITASYSPSTLGSSFSLHPPSSSPTSPSLTRATSVAGINQTFTSIARQESTRDLGLEKSGIGKRLEAIRDGFHKHFTESGTGGGLYSQLEVMTLDLTARVLDFAGKHAKMCAQRPLLGAFATLQALFAVVPVVVFLAVVSSVVVGIMFAAICLSLVFILGSTLALLGCLTVAVVLASVVWLWSAIGILYLQGGYWVYDTHVKGYVFGDGVDNGVIAIVGNEVGKKE</sequence>